<keyword evidence="1" id="KW-0812">Transmembrane</keyword>
<evidence type="ECO:0000313" key="4">
    <source>
        <dbReference type="Proteomes" id="UP001142610"/>
    </source>
</evidence>
<protein>
    <submittedName>
        <fullName evidence="3">MCE family protein</fullName>
    </submittedName>
</protein>
<organism evidence="3 4">
    <name type="scientific">Parvularcula maris</name>
    <dbReference type="NCBI Taxonomy" id="2965077"/>
    <lineage>
        <taxon>Bacteria</taxon>
        <taxon>Pseudomonadati</taxon>
        <taxon>Pseudomonadota</taxon>
        <taxon>Alphaproteobacteria</taxon>
        <taxon>Parvularculales</taxon>
        <taxon>Parvularculaceae</taxon>
        <taxon>Parvularcula</taxon>
    </lineage>
</organism>
<accession>A0A9X2RJA1</accession>
<keyword evidence="4" id="KW-1185">Reference proteome</keyword>
<evidence type="ECO:0000256" key="1">
    <source>
        <dbReference type="SAM" id="Phobius"/>
    </source>
</evidence>
<dbReference type="Pfam" id="PF02470">
    <property type="entry name" value="MlaD"/>
    <property type="match status" value="1"/>
</dbReference>
<reference evidence="3" key="1">
    <citation type="submission" date="2022-07" db="EMBL/GenBank/DDBJ databases">
        <title>Parvularcula maris sp. nov., an algicidal bacterium isolated from seawater.</title>
        <authorList>
            <person name="Li F."/>
        </authorList>
    </citation>
    <scope>NUCLEOTIDE SEQUENCE</scope>
    <source>
        <strain evidence="3">BGMRC 0090</strain>
    </source>
</reference>
<dbReference type="AlphaFoldDB" id="A0A9X2RJA1"/>
<keyword evidence="1" id="KW-1133">Transmembrane helix</keyword>
<keyword evidence="1" id="KW-0472">Membrane</keyword>
<evidence type="ECO:0000313" key="3">
    <source>
        <dbReference type="EMBL" id="MCQ8185731.1"/>
    </source>
</evidence>
<proteinExistence type="predicted"/>
<dbReference type="EMBL" id="JANIBC010000007">
    <property type="protein sequence ID" value="MCQ8185731.1"/>
    <property type="molecule type" value="Genomic_DNA"/>
</dbReference>
<sequence>METRAHYVLIGSAVVATLVMAVLFALWLGNAERAYDEYYVTFTERVSGLQVGAAVQMNGIRVGEVEELGLDEDNPNIARALVRVDEDTPIKVDTEAELELVGVTGLSIIQFVGGDPQTPLLKQVSNERIPEIEGSAGGLAAVIESSGPLAENITSLVSAENIDRINRILQDIETLTDAVADSEDDIGTIIENAATVSIILRRNAEALDGTVARINAVLAETEGLLAGDIKRTLEETSASAEELASVMAQLDDIITENRPAIDAFAQEGLGATVGVIAQANRVLATTEAILQEFDRNPAQFLLGENRPETRQ</sequence>
<dbReference type="PANTHER" id="PTHR36698:SF2">
    <property type="entry name" value="MCE_MLAD DOMAIN-CONTAINING PROTEIN"/>
    <property type="match status" value="1"/>
</dbReference>
<dbReference type="Proteomes" id="UP001142610">
    <property type="component" value="Unassembled WGS sequence"/>
</dbReference>
<name>A0A9X2RJA1_9PROT</name>
<dbReference type="InterPro" id="IPR003399">
    <property type="entry name" value="Mce/MlaD"/>
</dbReference>
<feature type="domain" description="Mce/MlaD" evidence="2">
    <location>
        <begin position="38"/>
        <end position="113"/>
    </location>
</feature>
<comment type="caution">
    <text evidence="3">The sequence shown here is derived from an EMBL/GenBank/DDBJ whole genome shotgun (WGS) entry which is preliminary data.</text>
</comment>
<feature type="transmembrane region" description="Helical" evidence="1">
    <location>
        <begin position="7"/>
        <end position="28"/>
    </location>
</feature>
<dbReference type="RefSeq" id="WP_256619618.1">
    <property type="nucleotide sequence ID" value="NZ_JANIBC010000007.1"/>
</dbReference>
<dbReference type="PANTHER" id="PTHR36698">
    <property type="entry name" value="BLL5892 PROTEIN"/>
    <property type="match status" value="1"/>
</dbReference>
<evidence type="ECO:0000259" key="2">
    <source>
        <dbReference type="Pfam" id="PF02470"/>
    </source>
</evidence>
<gene>
    <name evidence="3" type="ORF">NOG11_10020</name>
</gene>